<organism evidence="2 3">
    <name type="scientific">Xenoophorus captivus</name>
    <dbReference type="NCBI Taxonomy" id="1517983"/>
    <lineage>
        <taxon>Eukaryota</taxon>
        <taxon>Metazoa</taxon>
        <taxon>Chordata</taxon>
        <taxon>Craniata</taxon>
        <taxon>Vertebrata</taxon>
        <taxon>Euteleostomi</taxon>
        <taxon>Actinopterygii</taxon>
        <taxon>Neopterygii</taxon>
        <taxon>Teleostei</taxon>
        <taxon>Neoteleostei</taxon>
        <taxon>Acanthomorphata</taxon>
        <taxon>Ovalentaria</taxon>
        <taxon>Atherinomorphae</taxon>
        <taxon>Cyprinodontiformes</taxon>
        <taxon>Goodeidae</taxon>
        <taxon>Xenoophorus</taxon>
    </lineage>
</organism>
<keyword evidence="1" id="KW-0472">Membrane</keyword>
<evidence type="ECO:0000256" key="1">
    <source>
        <dbReference type="SAM" id="Phobius"/>
    </source>
</evidence>
<dbReference type="EMBL" id="JAHRIN010068363">
    <property type="protein sequence ID" value="MEQ2215473.1"/>
    <property type="molecule type" value="Genomic_DNA"/>
</dbReference>
<reference evidence="2 3" key="1">
    <citation type="submission" date="2021-06" db="EMBL/GenBank/DDBJ databases">
        <authorList>
            <person name="Palmer J.M."/>
        </authorList>
    </citation>
    <scope>NUCLEOTIDE SEQUENCE [LARGE SCALE GENOMIC DNA]</scope>
    <source>
        <strain evidence="2 3">XC_2019</strain>
        <tissue evidence="2">Muscle</tissue>
    </source>
</reference>
<gene>
    <name evidence="2" type="ORF">XENOCAPTIV_001497</name>
</gene>
<evidence type="ECO:0000313" key="3">
    <source>
        <dbReference type="Proteomes" id="UP001434883"/>
    </source>
</evidence>
<protein>
    <submittedName>
        <fullName evidence="2">Uncharacterized protein</fullName>
    </submittedName>
</protein>
<evidence type="ECO:0000313" key="2">
    <source>
        <dbReference type="EMBL" id="MEQ2215473.1"/>
    </source>
</evidence>
<name>A0ABV0S6T4_9TELE</name>
<accession>A0ABV0S6T4</accession>
<sequence>MLLQNLYVPFSINCAITDVQITNAMGTSTPPYHHRCWLLNFALIKIQIVLFLFGLEDMMSMISKNSLKFGLHRSQHTSICVSPSPMSLGRDKLAAFPGVVYKWLCMVEFYIFCGTCLDV</sequence>
<keyword evidence="3" id="KW-1185">Reference proteome</keyword>
<comment type="caution">
    <text evidence="2">The sequence shown here is derived from an EMBL/GenBank/DDBJ whole genome shotgun (WGS) entry which is preliminary data.</text>
</comment>
<keyword evidence="1" id="KW-0812">Transmembrane</keyword>
<proteinExistence type="predicted"/>
<feature type="transmembrane region" description="Helical" evidence="1">
    <location>
        <begin position="37"/>
        <end position="55"/>
    </location>
</feature>
<keyword evidence="1" id="KW-1133">Transmembrane helix</keyword>
<dbReference type="Proteomes" id="UP001434883">
    <property type="component" value="Unassembled WGS sequence"/>
</dbReference>